<organism evidence="1 2">
    <name type="scientific">Rickenella mellea</name>
    <dbReference type="NCBI Taxonomy" id="50990"/>
    <lineage>
        <taxon>Eukaryota</taxon>
        <taxon>Fungi</taxon>
        <taxon>Dikarya</taxon>
        <taxon>Basidiomycota</taxon>
        <taxon>Agaricomycotina</taxon>
        <taxon>Agaricomycetes</taxon>
        <taxon>Hymenochaetales</taxon>
        <taxon>Rickenellaceae</taxon>
        <taxon>Rickenella</taxon>
    </lineage>
</organism>
<name>A0A4Y7PIX2_9AGAM</name>
<dbReference type="VEuPathDB" id="FungiDB:BD410DRAFT_733048"/>
<feature type="non-terminal residue" evidence="1">
    <location>
        <position position="1"/>
    </location>
</feature>
<keyword evidence="2" id="KW-1185">Reference proteome</keyword>
<dbReference type="STRING" id="50990.A0A4Y7PIX2"/>
<sequence>PDFNTTGSLAHMLSRLPPEIWGDIFLECLPSYTSFSTTSAPTVFTRVCSSWRCTALSSPRLWSNIGLPGPTSVLNNRMVDMVERWLCLSRTCELTIDFHLIGEFYSWVTNTQHSFIIRKILDLVAANSFRITRLLRIAPRYLADNCVLSLSNMPILEELYIHDIPMKRTQRSAFTQNIPSGSVFPTTLRTLTLQDAYFDMTRLPPLPPLRHLNLWQRWSPMNLSAFLEVLSQVASLESASFYICFEEQLANRSLMLDPIVLPILKRLLISGEFEDDIGIVLDVIQTPRLVGLGLNGCSELLWPRLKQFLNFCQETLINLTFETVAGTSPDLFLRMSQTLPTTSITICNCCIETHQLVAALHTGHFPCLANVSMTME</sequence>
<protein>
    <submittedName>
        <fullName evidence="1">Uncharacterized protein</fullName>
    </submittedName>
</protein>
<reference evidence="1 2" key="1">
    <citation type="submission" date="2018-06" db="EMBL/GenBank/DDBJ databases">
        <title>A transcriptomic atlas of mushroom development highlights an independent origin of complex multicellularity.</title>
        <authorList>
            <consortium name="DOE Joint Genome Institute"/>
            <person name="Krizsan K."/>
            <person name="Almasi E."/>
            <person name="Merenyi Z."/>
            <person name="Sahu N."/>
            <person name="Viragh M."/>
            <person name="Koszo T."/>
            <person name="Mondo S."/>
            <person name="Kiss B."/>
            <person name="Balint B."/>
            <person name="Kues U."/>
            <person name="Barry K."/>
            <person name="Hegedus J.C."/>
            <person name="Henrissat B."/>
            <person name="Johnson J."/>
            <person name="Lipzen A."/>
            <person name="Ohm R."/>
            <person name="Nagy I."/>
            <person name="Pangilinan J."/>
            <person name="Yan J."/>
            <person name="Xiong Y."/>
            <person name="Grigoriev I.V."/>
            <person name="Hibbett D.S."/>
            <person name="Nagy L.G."/>
        </authorList>
    </citation>
    <scope>NUCLEOTIDE SEQUENCE [LARGE SCALE GENOMIC DNA]</scope>
    <source>
        <strain evidence="1 2">SZMC22713</strain>
    </source>
</reference>
<dbReference type="OrthoDB" id="2269034at2759"/>
<dbReference type="SUPFAM" id="SSF52047">
    <property type="entry name" value="RNI-like"/>
    <property type="match status" value="1"/>
</dbReference>
<accession>A0A4Y7PIX2</accession>
<dbReference type="AlphaFoldDB" id="A0A4Y7PIX2"/>
<dbReference type="EMBL" id="ML170287">
    <property type="protein sequence ID" value="TDL15175.1"/>
    <property type="molecule type" value="Genomic_DNA"/>
</dbReference>
<dbReference type="Proteomes" id="UP000294933">
    <property type="component" value="Unassembled WGS sequence"/>
</dbReference>
<dbReference type="Gene3D" id="1.20.1280.50">
    <property type="match status" value="1"/>
</dbReference>
<gene>
    <name evidence="1" type="ORF">BD410DRAFT_733048</name>
</gene>
<evidence type="ECO:0000313" key="2">
    <source>
        <dbReference type="Proteomes" id="UP000294933"/>
    </source>
</evidence>
<proteinExistence type="predicted"/>
<evidence type="ECO:0000313" key="1">
    <source>
        <dbReference type="EMBL" id="TDL15175.1"/>
    </source>
</evidence>